<dbReference type="GeneID" id="36397529"/>
<dbReference type="RefSeq" id="XP_024582460.1">
    <property type="nucleotide sequence ID" value="XM_024716909.1"/>
</dbReference>
<evidence type="ECO:0000313" key="7">
    <source>
        <dbReference type="Proteomes" id="UP000054928"/>
    </source>
</evidence>
<evidence type="ECO:0000256" key="1">
    <source>
        <dbReference type="ARBA" id="ARBA00004613"/>
    </source>
</evidence>
<keyword evidence="5" id="KW-0732">Signal</keyword>
<reference evidence="7" key="1">
    <citation type="submission" date="2014-09" db="EMBL/GenBank/DDBJ databases">
        <authorList>
            <person name="Sharma Rahul"/>
            <person name="Thines Marco"/>
        </authorList>
    </citation>
    <scope>NUCLEOTIDE SEQUENCE [LARGE SCALE GENOMIC DNA]</scope>
</reference>
<keyword evidence="4" id="KW-0843">Virulence</keyword>
<evidence type="ECO:0000256" key="3">
    <source>
        <dbReference type="ARBA" id="ARBA00022525"/>
    </source>
</evidence>
<dbReference type="EMBL" id="CCYD01001949">
    <property type="protein sequence ID" value="CEG46091.1"/>
    <property type="molecule type" value="Genomic_DNA"/>
</dbReference>
<dbReference type="OrthoDB" id="4846271at2759"/>
<dbReference type="OMA" id="AILWIEG"/>
<proteinExistence type="inferred from homology"/>
<dbReference type="STRING" id="4781.A0A0N7L750"/>
<dbReference type="PANTHER" id="PTHR33657">
    <property type="entry name" value="DOMAIN PROTEIN, PUTATIVE (AFU_ORTHOLOGUE AFUA_5G00600)-RELATED"/>
    <property type="match status" value="1"/>
</dbReference>
<comment type="subcellular location">
    <subcellularLocation>
        <location evidence="1">Secreted</location>
    </subcellularLocation>
</comment>
<feature type="signal peptide" evidence="5">
    <location>
        <begin position="1"/>
        <end position="17"/>
    </location>
</feature>
<evidence type="ECO:0000256" key="4">
    <source>
        <dbReference type="ARBA" id="ARBA00023026"/>
    </source>
</evidence>
<evidence type="ECO:0000313" key="6">
    <source>
        <dbReference type="EMBL" id="CEG46091.1"/>
    </source>
</evidence>
<keyword evidence="7" id="KW-1185">Reference proteome</keyword>
<dbReference type="AlphaFoldDB" id="A0A0N7L750"/>
<dbReference type="InterPro" id="IPR008701">
    <property type="entry name" value="NPP1"/>
</dbReference>
<sequence length="242" mass="27616">MLSTVLCAIAFFNLANADDELQPVINKLQYDKVKPFPATERDCPINEIALDFQPMLRIESGCHPYPAVDKNGYISDGLGVSHWFTDCSGSPEGSQVYGRAHVYKGYLAIMYAWYFPRDFMTTPFYVGHRHGWEHAILWIEGSSEDAVLLAASVESTLSYDTYAPVPSKYMKSDHIKLEYTWLGVTHHYLTATKESGEFQDLVMWDNLTENAHKSLNEKVSLNFDSPLSDKRFFKALRKSYPF</sequence>
<protein>
    <submittedName>
        <fullName evidence="6">RxLR-like protein</fullName>
    </submittedName>
</protein>
<comment type="similarity">
    <text evidence="2">Belongs to the Necrosis inducing protein (NPP1) family.</text>
</comment>
<dbReference type="Proteomes" id="UP000054928">
    <property type="component" value="Unassembled WGS sequence"/>
</dbReference>
<evidence type="ECO:0000256" key="2">
    <source>
        <dbReference type="ARBA" id="ARBA00009520"/>
    </source>
</evidence>
<keyword evidence="3" id="KW-0964">Secreted</keyword>
<name>A0A0N7L750_PLAHL</name>
<dbReference type="GO" id="GO:0005576">
    <property type="term" value="C:extracellular region"/>
    <property type="evidence" value="ECO:0007669"/>
    <property type="project" value="UniProtKB-SubCell"/>
</dbReference>
<evidence type="ECO:0000256" key="5">
    <source>
        <dbReference type="SAM" id="SignalP"/>
    </source>
</evidence>
<organism evidence="6 7">
    <name type="scientific">Plasmopara halstedii</name>
    <name type="common">Downy mildew of sunflower</name>
    <dbReference type="NCBI Taxonomy" id="4781"/>
    <lineage>
        <taxon>Eukaryota</taxon>
        <taxon>Sar</taxon>
        <taxon>Stramenopiles</taxon>
        <taxon>Oomycota</taxon>
        <taxon>Peronosporomycetes</taxon>
        <taxon>Peronosporales</taxon>
        <taxon>Peronosporaceae</taxon>
        <taxon>Plasmopara</taxon>
    </lineage>
</organism>
<dbReference type="Pfam" id="PF05630">
    <property type="entry name" value="NPP1"/>
    <property type="match status" value="1"/>
</dbReference>
<accession>A0A0N7L750</accession>
<feature type="chain" id="PRO_5006015112" evidence="5">
    <location>
        <begin position="18"/>
        <end position="242"/>
    </location>
</feature>
<dbReference type="PIRSF" id="PIRSF029958">
    <property type="entry name" value="Necrosis-inducing_protein"/>
    <property type="match status" value="1"/>
</dbReference>
<dbReference type="PANTHER" id="PTHR33657:SF8">
    <property type="entry name" value="DOMAIN PROTEIN, PUTATIVE (AFU_ORTHOLOGUE AFUA_5G00600)-RELATED"/>
    <property type="match status" value="1"/>
</dbReference>